<organism evidence="2 3">
    <name type="scientific">Rhodopseudomonas palustris (strain HaA2)</name>
    <dbReference type="NCBI Taxonomy" id="316058"/>
    <lineage>
        <taxon>Bacteria</taxon>
        <taxon>Pseudomonadati</taxon>
        <taxon>Pseudomonadota</taxon>
        <taxon>Alphaproteobacteria</taxon>
        <taxon>Hyphomicrobiales</taxon>
        <taxon>Nitrobacteraceae</taxon>
        <taxon>Rhodopseudomonas</taxon>
    </lineage>
</organism>
<keyword evidence="1" id="KW-0812">Transmembrane</keyword>
<gene>
    <name evidence="2" type="ordered locus">RPB_2764</name>
</gene>
<proteinExistence type="predicted"/>
<dbReference type="eggNOG" id="ENOG5033A7C">
    <property type="taxonomic scope" value="Bacteria"/>
</dbReference>
<dbReference type="KEGG" id="rpb:RPB_2764"/>
<evidence type="ECO:0000256" key="1">
    <source>
        <dbReference type="SAM" id="Phobius"/>
    </source>
</evidence>
<keyword evidence="3" id="KW-1185">Reference proteome</keyword>
<name>Q2IWE4_RHOP2</name>
<protein>
    <recommendedName>
        <fullName evidence="4">DUF423 domain-containing protein</fullName>
    </recommendedName>
</protein>
<feature type="transmembrane region" description="Helical" evidence="1">
    <location>
        <begin position="76"/>
        <end position="96"/>
    </location>
</feature>
<keyword evidence="1" id="KW-1133">Transmembrane helix</keyword>
<keyword evidence="1" id="KW-0472">Membrane</keyword>
<dbReference type="EMBL" id="CP000250">
    <property type="protein sequence ID" value="ABD07466.1"/>
    <property type="molecule type" value="Genomic_DNA"/>
</dbReference>
<dbReference type="RefSeq" id="WP_011441651.1">
    <property type="nucleotide sequence ID" value="NC_007778.1"/>
</dbReference>
<evidence type="ECO:0000313" key="2">
    <source>
        <dbReference type="EMBL" id="ABD07466.1"/>
    </source>
</evidence>
<feature type="transmembrane region" description="Helical" evidence="1">
    <location>
        <begin position="108"/>
        <end position="126"/>
    </location>
</feature>
<feature type="transmembrane region" description="Helical" evidence="1">
    <location>
        <begin position="43"/>
        <end position="64"/>
    </location>
</feature>
<sequence length="132" mass="14287">MNRTLAVASALAAITAFIHIFMGSRGVVDPLLASTLETWPKLVLHAVWHMGSAALILSAVALFVGGLPRHAEASRYLVWFISVSWCCFAGVFLAIIALQPESGWLFKLPQWTLLLPVGLLGLWASARTTKST</sequence>
<accession>Q2IWE4</accession>
<dbReference type="AlphaFoldDB" id="Q2IWE4"/>
<evidence type="ECO:0000313" key="3">
    <source>
        <dbReference type="Proteomes" id="UP000008809"/>
    </source>
</evidence>
<evidence type="ECO:0008006" key="4">
    <source>
        <dbReference type="Google" id="ProtNLM"/>
    </source>
</evidence>
<dbReference type="HOGENOM" id="CLU_159124_0_0_5"/>
<dbReference type="OrthoDB" id="7667463at2"/>
<reference evidence="2 3" key="1">
    <citation type="submission" date="2006-01" db="EMBL/GenBank/DDBJ databases">
        <title>Complete sequence of Rhodopseudomonas palustris HaA2.</title>
        <authorList>
            <consortium name="US DOE Joint Genome Institute"/>
            <person name="Copeland A."/>
            <person name="Lucas S."/>
            <person name="Lapidus A."/>
            <person name="Barry K."/>
            <person name="Detter J.C."/>
            <person name="Glavina T."/>
            <person name="Hammon N."/>
            <person name="Israni S."/>
            <person name="Pitluck S."/>
            <person name="Chain P."/>
            <person name="Malfatti S."/>
            <person name="Shin M."/>
            <person name="Vergez L."/>
            <person name="Schmutz J."/>
            <person name="Larimer F."/>
            <person name="Land M."/>
            <person name="Hauser L."/>
            <person name="Pelletier D.A."/>
            <person name="Kyrpides N."/>
            <person name="Anderson I."/>
            <person name="Oda Y."/>
            <person name="Harwood C.S."/>
            <person name="Richardson P."/>
        </authorList>
    </citation>
    <scope>NUCLEOTIDE SEQUENCE [LARGE SCALE GENOMIC DNA]</scope>
    <source>
        <strain evidence="2 3">HaA2</strain>
    </source>
</reference>
<dbReference type="Proteomes" id="UP000008809">
    <property type="component" value="Chromosome"/>
</dbReference>